<evidence type="ECO:0000313" key="5">
    <source>
        <dbReference type="EMBL" id="ADI16694.1"/>
    </source>
</evidence>
<proteinExistence type="inferred from homology"/>
<dbReference type="PANTHER" id="PTHR45832:SF22">
    <property type="entry name" value="SERINE_THREONINE-PROTEIN KINASE SAMKA-RELATED"/>
    <property type="match status" value="1"/>
</dbReference>
<name>E0XQK3_9GAMM</name>
<keyword evidence="5" id="KW-0723">Serine/threonine-protein kinase</keyword>
<evidence type="ECO:0000256" key="2">
    <source>
        <dbReference type="ARBA" id="ARBA00022741"/>
    </source>
</evidence>
<dbReference type="SMART" id="SM00220">
    <property type="entry name" value="S_TKc"/>
    <property type="match status" value="1"/>
</dbReference>
<dbReference type="Pfam" id="PF00069">
    <property type="entry name" value="Pkinase"/>
    <property type="match status" value="1"/>
</dbReference>
<protein>
    <submittedName>
        <fullName evidence="5">15 serine/threonine protein kinase</fullName>
    </submittedName>
</protein>
<organism evidence="5">
    <name type="scientific">uncultured gamma proteobacterium HF0010_05D02</name>
    <dbReference type="NCBI Taxonomy" id="710978"/>
    <lineage>
        <taxon>Bacteria</taxon>
        <taxon>Pseudomonadati</taxon>
        <taxon>Pseudomonadota</taxon>
        <taxon>Gammaproteobacteria</taxon>
        <taxon>environmental samples</taxon>
    </lineage>
</organism>
<keyword evidence="3" id="KW-0067">ATP-binding</keyword>
<comment type="similarity">
    <text evidence="1">Belongs to the protein kinase superfamily. STE Ser/Thr protein kinase family. STE20 subfamily.</text>
</comment>
<dbReference type="InterPro" id="IPR051931">
    <property type="entry name" value="PAK3-like"/>
</dbReference>
<dbReference type="AlphaFoldDB" id="E0XQK3"/>
<dbReference type="EMBL" id="GU474844">
    <property type="protein sequence ID" value="ADI16694.1"/>
    <property type="molecule type" value="Genomic_DNA"/>
</dbReference>
<dbReference type="GO" id="GO:0004674">
    <property type="term" value="F:protein serine/threonine kinase activity"/>
    <property type="evidence" value="ECO:0007669"/>
    <property type="project" value="UniProtKB-KW"/>
</dbReference>
<sequence>MSWLTRFKGPWATLASLRRMAFLEHLGLGGQGGVWLARDRLLSRLVAVKKVDTADAASQGKLRSLQARVDVAHPAIPTVFAVIPDGRKTWLVGEFVKGLPLSELVDELSPESIYLIARDLLSALGCLERLGLVHGDLSPNTVVVDVNGQVRLLDFESCSRVGQPLSDSATIDFSAPERHSRRVSLPTIDTWSVGALIIWLITQAAPSVLYDDTRKPVSVEVNEGRNRADMLSDLLNLAVAASRIDPDLRPSATDLQHKLKLSYRWLEPLSRTNLATVVQTRTPREPLPKTVFDFPEWQGEGQSWSSLKWSLPIAALVILSLAAYQPVHSYSLSVDTSGISPVTALPTSFDGRWVRGAFSSSLPTAWTHTQAANSEAISIAINCDRGVCELLLEHHPNESLCLHHSAVINTDDERVWRAAFTDLARALSIE</sequence>
<dbReference type="PROSITE" id="PS50011">
    <property type="entry name" value="PROTEIN_KINASE_DOM"/>
    <property type="match status" value="1"/>
</dbReference>
<dbReference type="Gene3D" id="1.10.510.10">
    <property type="entry name" value="Transferase(Phosphotransferase) domain 1"/>
    <property type="match status" value="1"/>
</dbReference>
<keyword evidence="5" id="KW-0808">Transferase</keyword>
<keyword evidence="5" id="KW-0418">Kinase</keyword>
<dbReference type="InterPro" id="IPR000719">
    <property type="entry name" value="Prot_kinase_dom"/>
</dbReference>
<accession>E0XQK3</accession>
<feature type="domain" description="Protein kinase" evidence="4">
    <location>
        <begin position="20"/>
        <end position="266"/>
    </location>
</feature>
<dbReference type="SUPFAM" id="SSF56112">
    <property type="entry name" value="Protein kinase-like (PK-like)"/>
    <property type="match status" value="1"/>
</dbReference>
<keyword evidence="2" id="KW-0547">Nucleotide-binding</keyword>
<dbReference type="InterPro" id="IPR011009">
    <property type="entry name" value="Kinase-like_dom_sf"/>
</dbReference>
<evidence type="ECO:0000256" key="1">
    <source>
        <dbReference type="ARBA" id="ARBA00008874"/>
    </source>
</evidence>
<evidence type="ECO:0000259" key="4">
    <source>
        <dbReference type="PROSITE" id="PS50011"/>
    </source>
</evidence>
<dbReference type="PANTHER" id="PTHR45832">
    <property type="entry name" value="SERINE/THREONINE-PROTEIN KINASE SAMKA-RELATED-RELATED"/>
    <property type="match status" value="1"/>
</dbReference>
<dbReference type="GO" id="GO:0005524">
    <property type="term" value="F:ATP binding"/>
    <property type="evidence" value="ECO:0007669"/>
    <property type="project" value="UniProtKB-KW"/>
</dbReference>
<evidence type="ECO:0000256" key="3">
    <source>
        <dbReference type="ARBA" id="ARBA00022840"/>
    </source>
</evidence>
<dbReference type="Gene3D" id="3.30.200.20">
    <property type="entry name" value="Phosphorylase Kinase, domain 1"/>
    <property type="match status" value="1"/>
</dbReference>
<reference evidence="5" key="1">
    <citation type="journal article" date="2011" name="Environ. Microbiol.">
        <title>Time-series analyses of Monterey Bay coastal microbial picoplankton using a 'genome proxy' microarray.</title>
        <authorList>
            <person name="Rich V.I."/>
            <person name="Pham V.D."/>
            <person name="Eppley J."/>
            <person name="Shi Y."/>
            <person name="DeLong E.F."/>
        </authorList>
    </citation>
    <scope>NUCLEOTIDE SEQUENCE</scope>
</reference>